<accession>A0ABN7SS36</accession>
<keyword evidence="2" id="KW-0963">Cytoplasm</keyword>
<name>A0ABN7SS36_OIKDI</name>
<protein>
    <submittedName>
        <fullName evidence="5">Oidioi.mRNA.OKI2018_I69.chr1.g1413.t1.cds</fullName>
    </submittedName>
</protein>
<reference evidence="5 6" key="1">
    <citation type="submission" date="2021-04" db="EMBL/GenBank/DDBJ databases">
        <authorList>
            <person name="Bliznina A."/>
        </authorList>
    </citation>
    <scope>NUCLEOTIDE SEQUENCE [LARGE SCALE GENOMIC DNA]</scope>
</reference>
<evidence type="ECO:0000256" key="1">
    <source>
        <dbReference type="ARBA" id="ARBA00004496"/>
    </source>
</evidence>
<organism evidence="5 6">
    <name type="scientific">Oikopleura dioica</name>
    <name type="common">Tunicate</name>
    <dbReference type="NCBI Taxonomy" id="34765"/>
    <lineage>
        <taxon>Eukaryota</taxon>
        <taxon>Metazoa</taxon>
        <taxon>Chordata</taxon>
        <taxon>Tunicata</taxon>
        <taxon>Appendicularia</taxon>
        <taxon>Copelata</taxon>
        <taxon>Oikopleuridae</taxon>
        <taxon>Oikopleura</taxon>
    </lineage>
</organism>
<dbReference type="EMBL" id="OU015566">
    <property type="protein sequence ID" value="CAG5104640.1"/>
    <property type="molecule type" value="Genomic_DNA"/>
</dbReference>
<dbReference type="Proteomes" id="UP001158576">
    <property type="component" value="Chromosome 1"/>
</dbReference>
<feature type="region of interest" description="Disordered" evidence="4">
    <location>
        <begin position="413"/>
        <end position="433"/>
    </location>
</feature>
<evidence type="ECO:0000256" key="4">
    <source>
        <dbReference type="SAM" id="MobiDB-lite"/>
    </source>
</evidence>
<gene>
    <name evidence="5" type="ORF">OKIOD_LOCUS10178</name>
</gene>
<dbReference type="PANTHER" id="PTHR35081">
    <property type="entry name" value="COILED-COIL DOMAIN-CONTAINING PROTEIN 105"/>
    <property type="match status" value="1"/>
</dbReference>
<sequence>MVKPVGPNKWKLSTMTNLSSSKGASKKCNLVIDNARRHDPLPTFREQILLESNDKIFAYMRGVREVVKRLRESLGSVNAEIKYLLRCKDTLEKSFEHIRKDIKLNTDTVNLRKNRPKRESDHDEADNLLLMEKRELNDIKRGLESKLRQVQRQLTELSSSRSRVSAVLEERNEVLEFLAVHAANGRTYKTHMSDAIRQIGPEEFLPDGIAEELLPLIDTPEAQTADKESHDCTHRSSELRREVKLAIGDAHVRAQDAHENVNEGLMQKVAETVSLEQKLDLARGKNRKAIHKLERHKTLTETAKGYIDGPESQENLTTREYMNRPLVATYHRHPNTTIADTRRIIRASTTLGISIEESRKNIEMLVAAKNRLQADLKDKRAATATDTALVRLRRRRANHRWVMDKVTADPTIEKAATTPWKKSNTHPRSFSNK</sequence>
<evidence type="ECO:0000256" key="3">
    <source>
        <dbReference type="SAM" id="Coils"/>
    </source>
</evidence>
<keyword evidence="6" id="KW-1185">Reference proteome</keyword>
<evidence type="ECO:0000313" key="5">
    <source>
        <dbReference type="EMBL" id="CAG5104640.1"/>
    </source>
</evidence>
<feature type="coiled-coil region" evidence="3">
    <location>
        <begin position="355"/>
        <end position="382"/>
    </location>
</feature>
<keyword evidence="3" id="KW-0175">Coiled coil</keyword>
<dbReference type="InterPro" id="IPR038949">
    <property type="entry name" value="TEKTL1"/>
</dbReference>
<feature type="compositionally biased region" description="Polar residues" evidence="4">
    <location>
        <begin position="420"/>
        <end position="433"/>
    </location>
</feature>
<dbReference type="InterPro" id="IPR048256">
    <property type="entry name" value="Tektin-like"/>
</dbReference>
<evidence type="ECO:0000313" key="6">
    <source>
        <dbReference type="Proteomes" id="UP001158576"/>
    </source>
</evidence>
<dbReference type="Pfam" id="PF03148">
    <property type="entry name" value="Tektin"/>
    <property type="match status" value="1"/>
</dbReference>
<feature type="coiled-coil region" evidence="3">
    <location>
        <begin position="133"/>
        <end position="160"/>
    </location>
</feature>
<dbReference type="PANTHER" id="PTHR35081:SF1">
    <property type="entry name" value="COILED-COIL DOMAIN-CONTAINING PROTEIN 105"/>
    <property type="match status" value="1"/>
</dbReference>
<proteinExistence type="predicted"/>
<evidence type="ECO:0000256" key="2">
    <source>
        <dbReference type="ARBA" id="ARBA00022490"/>
    </source>
</evidence>
<comment type="subcellular location">
    <subcellularLocation>
        <location evidence="1">Cytoplasm</location>
    </subcellularLocation>
</comment>